<name>A0A410MEF4_9BACI</name>
<dbReference type="PANTHER" id="PTHR34599">
    <property type="entry name" value="PEROXIDASE-RELATED"/>
    <property type="match status" value="1"/>
</dbReference>
<dbReference type="InterPro" id="IPR036938">
    <property type="entry name" value="PAP2/HPO_sf"/>
</dbReference>
<dbReference type="EMBL" id="CP026118">
    <property type="protein sequence ID" value="QAS53111.1"/>
    <property type="molecule type" value="Genomic_DNA"/>
</dbReference>
<dbReference type="RefSeq" id="WP_128525390.1">
    <property type="nucleotide sequence ID" value="NZ_CP026118.1"/>
</dbReference>
<gene>
    <name evidence="2" type="ORF">HLI_13400</name>
</gene>
<dbReference type="PANTHER" id="PTHR34599:SF1">
    <property type="entry name" value="PHOSPHATIDIC ACID PHOSPHATASE TYPE 2_HALOPEROXIDASE DOMAIN-CONTAINING PROTEIN"/>
    <property type="match status" value="1"/>
</dbReference>
<organism evidence="2 3">
    <name type="scientific">Halobacillus litoralis</name>
    <dbReference type="NCBI Taxonomy" id="45668"/>
    <lineage>
        <taxon>Bacteria</taxon>
        <taxon>Bacillati</taxon>
        <taxon>Bacillota</taxon>
        <taxon>Bacilli</taxon>
        <taxon>Bacillales</taxon>
        <taxon>Bacillaceae</taxon>
        <taxon>Halobacillus</taxon>
    </lineage>
</organism>
<proteinExistence type="predicted"/>
<dbReference type="InterPro" id="IPR000326">
    <property type="entry name" value="PAP2/HPO"/>
</dbReference>
<keyword evidence="2" id="KW-0560">Oxidoreductase</keyword>
<dbReference type="OrthoDB" id="7793240at2"/>
<accession>A0A410MEF4</accession>
<dbReference type="CDD" id="cd03398">
    <property type="entry name" value="PAP2_haloperoxidase"/>
    <property type="match status" value="1"/>
</dbReference>
<dbReference type="SUPFAM" id="SSF48317">
    <property type="entry name" value="Acid phosphatase/Vanadium-dependent haloperoxidase"/>
    <property type="match status" value="1"/>
</dbReference>
<dbReference type="KEGG" id="hli:HLI_13400"/>
<dbReference type="GO" id="GO:0004601">
    <property type="term" value="F:peroxidase activity"/>
    <property type="evidence" value="ECO:0007669"/>
    <property type="project" value="UniProtKB-KW"/>
</dbReference>
<feature type="domain" description="Phosphatidic acid phosphatase type 2/haloperoxidase" evidence="1">
    <location>
        <begin position="136"/>
        <end position="236"/>
    </location>
</feature>
<evidence type="ECO:0000259" key="1">
    <source>
        <dbReference type="Pfam" id="PF01569"/>
    </source>
</evidence>
<dbReference type="InterPro" id="IPR052559">
    <property type="entry name" value="V-haloperoxidase"/>
</dbReference>
<evidence type="ECO:0000313" key="2">
    <source>
        <dbReference type="EMBL" id="QAS53111.1"/>
    </source>
</evidence>
<sequence>MSHNKNYPLWTDLPYAGENRPPRIDLGVEPDAGEWKTYFIAHSRRHGFKKLDGRPIRLAIKDPTAVEWQEELKKVQHTLAHLTEDQVKIARYWGDGPPSKQWIPIVDRLIDTYSVEAPRAARILGAVFSGMNDAFVVCWSLKYKWLVPRPNQLDSKLATVICTPKHPSYPSGHATISGAAEMILSYFFPAEKRKLRELAEENAKSRLYAGVHYPVDNDEGLRLGRQIGRIVVEQLKKDQIQGSTLDRPFTEYKNADIYPSDYLQAIPFRFNQKCDSLLLGDEESSSYTEWLDPKLFF</sequence>
<reference evidence="2 3" key="1">
    <citation type="submission" date="2018-01" db="EMBL/GenBank/DDBJ databases">
        <title>The whole genome sequencing and assembly of Halobacillus litoralis ERB031 strain.</title>
        <authorList>
            <person name="Lee S.-J."/>
            <person name="Park M.-K."/>
            <person name="Kim J.-Y."/>
            <person name="Lee Y.-J."/>
            <person name="Yi H."/>
            <person name="Bahn Y.-S."/>
            <person name="Kim J.F."/>
            <person name="Lee D.-W."/>
        </authorList>
    </citation>
    <scope>NUCLEOTIDE SEQUENCE [LARGE SCALE GENOMIC DNA]</scope>
    <source>
        <strain evidence="2 3">ERB 031</strain>
    </source>
</reference>
<protein>
    <submittedName>
        <fullName evidence="2">Chloroperoxidase</fullName>
    </submittedName>
</protein>
<dbReference type="Gene3D" id="1.10.606.20">
    <property type="match status" value="1"/>
</dbReference>
<dbReference type="Proteomes" id="UP000287756">
    <property type="component" value="Chromosome"/>
</dbReference>
<dbReference type="Pfam" id="PF01569">
    <property type="entry name" value="PAP2"/>
    <property type="match status" value="1"/>
</dbReference>
<evidence type="ECO:0000313" key="3">
    <source>
        <dbReference type="Proteomes" id="UP000287756"/>
    </source>
</evidence>
<keyword evidence="2" id="KW-0575">Peroxidase</keyword>
<dbReference type="AlphaFoldDB" id="A0A410MEF4"/>